<keyword evidence="4 6" id="KW-0067">ATP-binding</keyword>
<dbReference type="InterPro" id="IPR003395">
    <property type="entry name" value="RecF/RecN/SMC_N"/>
</dbReference>
<dbReference type="NCBIfam" id="TIGR00611">
    <property type="entry name" value="recf"/>
    <property type="match status" value="1"/>
</dbReference>
<keyword evidence="6" id="KW-0227">DNA damage</keyword>
<gene>
    <name evidence="6" type="primary">recF</name>
    <name evidence="8" type="ORF">DFR27_0080</name>
</gene>
<dbReference type="GO" id="GO:0003697">
    <property type="term" value="F:single-stranded DNA binding"/>
    <property type="evidence" value="ECO:0007669"/>
    <property type="project" value="UniProtKB-UniRule"/>
</dbReference>
<dbReference type="GO" id="GO:0009432">
    <property type="term" value="P:SOS response"/>
    <property type="evidence" value="ECO:0007669"/>
    <property type="project" value="UniProtKB-UniRule"/>
</dbReference>
<dbReference type="Gene3D" id="3.40.50.300">
    <property type="entry name" value="P-loop containing nucleotide triphosphate hydrolases"/>
    <property type="match status" value="1"/>
</dbReference>
<dbReference type="GO" id="GO:0006302">
    <property type="term" value="P:double-strand break repair"/>
    <property type="evidence" value="ECO:0007669"/>
    <property type="project" value="TreeGrafter"/>
</dbReference>
<evidence type="ECO:0000256" key="4">
    <source>
        <dbReference type="ARBA" id="ARBA00022840"/>
    </source>
</evidence>
<dbReference type="Proteomes" id="UP000267187">
    <property type="component" value="Unassembled WGS sequence"/>
</dbReference>
<dbReference type="EMBL" id="REFJ01000001">
    <property type="protein sequence ID" value="RMA82133.1"/>
    <property type="molecule type" value="Genomic_DNA"/>
</dbReference>
<evidence type="ECO:0000256" key="5">
    <source>
        <dbReference type="ARBA" id="ARBA00023125"/>
    </source>
</evidence>
<accession>A0A3M0AAF7</accession>
<dbReference type="GO" id="GO:0000731">
    <property type="term" value="P:DNA synthesis involved in DNA repair"/>
    <property type="evidence" value="ECO:0007669"/>
    <property type="project" value="TreeGrafter"/>
</dbReference>
<dbReference type="SUPFAM" id="SSF52540">
    <property type="entry name" value="P-loop containing nucleoside triphosphate hydrolases"/>
    <property type="match status" value="1"/>
</dbReference>
<dbReference type="AlphaFoldDB" id="A0A3M0AAF7"/>
<dbReference type="Pfam" id="PF02463">
    <property type="entry name" value="SMC_N"/>
    <property type="match status" value="1"/>
</dbReference>
<dbReference type="GO" id="GO:0005524">
    <property type="term" value="F:ATP binding"/>
    <property type="evidence" value="ECO:0007669"/>
    <property type="project" value="UniProtKB-UniRule"/>
</dbReference>
<dbReference type="PANTHER" id="PTHR32182">
    <property type="entry name" value="DNA REPLICATION AND REPAIR PROTEIN RECF"/>
    <property type="match status" value="1"/>
</dbReference>
<evidence type="ECO:0000256" key="3">
    <source>
        <dbReference type="ARBA" id="ARBA00022741"/>
    </source>
</evidence>
<dbReference type="GO" id="GO:0006260">
    <property type="term" value="P:DNA replication"/>
    <property type="evidence" value="ECO:0007669"/>
    <property type="project" value="UniProtKB-UniRule"/>
</dbReference>
<dbReference type="InterPro" id="IPR027417">
    <property type="entry name" value="P-loop_NTPase"/>
</dbReference>
<keyword evidence="2 6" id="KW-0235">DNA replication</keyword>
<comment type="similarity">
    <text evidence="6">Belongs to the RecF family.</text>
</comment>
<keyword evidence="1 6" id="KW-0963">Cytoplasm</keyword>
<comment type="function">
    <text evidence="6">The RecF protein is involved in DNA metabolism; it is required for DNA replication and normal SOS inducibility. RecF binds preferentially to single-stranded, linear DNA. It also seems to bind ATP.</text>
</comment>
<dbReference type="PANTHER" id="PTHR32182:SF0">
    <property type="entry name" value="DNA REPLICATION AND REPAIR PROTEIN RECF"/>
    <property type="match status" value="1"/>
</dbReference>
<evidence type="ECO:0000256" key="6">
    <source>
        <dbReference type="HAMAP-Rule" id="MF_00365"/>
    </source>
</evidence>
<dbReference type="GO" id="GO:0005737">
    <property type="term" value="C:cytoplasm"/>
    <property type="evidence" value="ECO:0007669"/>
    <property type="project" value="UniProtKB-SubCell"/>
</dbReference>
<comment type="caution">
    <text evidence="8">The sequence shown here is derived from an EMBL/GenBank/DDBJ whole genome shotgun (WGS) entry which is preliminary data.</text>
</comment>
<dbReference type="Gene3D" id="1.20.1050.90">
    <property type="entry name" value="RecF/RecN/SMC, N-terminal domain"/>
    <property type="match status" value="1"/>
</dbReference>
<proteinExistence type="inferred from homology"/>
<dbReference type="InterPro" id="IPR042174">
    <property type="entry name" value="RecF_2"/>
</dbReference>
<feature type="domain" description="RecF/RecN/SMC N-terminal" evidence="7">
    <location>
        <begin position="3"/>
        <end position="339"/>
    </location>
</feature>
<reference evidence="8 9" key="1">
    <citation type="submission" date="2018-10" db="EMBL/GenBank/DDBJ databases">
        <title>Genomic Encyclopedia of Type Strains, Phase IV (KMG-IV): sequencing the most valuable type-strain genomes for metagenomic binning, comparative biology and taxonomic classification.</title>
        <authorList>
            <person name="Goeker M."/>
        </authorList>
    </citation>
    <scope>NUCLEOTIDE SEQUENCE [LARGE SCALE GENOMIC DNA]</scope>
    <source>
        <strain evidence="8 9">DSM 25080</strain>
    </source>
</reference>
<evidence type="ECO:0000259" key="7">
    <source>
        <dbReference type="Pfam" id="PF02463"/>
    </source>
</evidence>
<evidence type="ECO:0000256" key="2">
    <source>
        <dbReference type="ARBA" id="ARBA00022705"/>
    </source>
</evidence>
<dbReference type="HAMAP" id="MF_00365">
    <property type="entry name" value="RecF"/>
    <property type="match status" value="1"/>
</dbReference>
<dbReference type="InterPro" id="IPR001238">
    <property type="entry name" value="DNA-binding_RecF"/>
</dbReference>
<keyword evidence="5 6" id="KW-0238">DNA-binding</keyword>
<dbReference type="OrthoDB" id="9803889at2"/>
<keyword evidence="9" id="KW-1185">Reference proteome</keyword>
<keyword evidence="3 6" id="KW-0547">Nucleotide-binding</keyword>
<protein>
    <recommendedName>
        <fullName evidence="6">DNA replication and repair protein RecF</fullName>
    </recommendedName>
</protein>
<feature type="binding site" evidence="6">
    <location>
        <begin position="30"/>
        <end position="37"/>
    </location>
    <ligand>
        <name>ATP</name>
        <dbReference type="ChEBI" id="CHEBI:30616"/>
    </ligand>
</feature>
<dbReference type="RefSeq" id="WP_121875481.1">
    <property type="nucleotide sequence ID" value="NZ_REFJ01000001.1"/>
</dbReference>
<name>A0A3M0AAF7_9GAMM</name>
<keyword evidence="6" id="KW-0742">SOS response</keyword>
<comment type="subcellular location">
    <subcellularLocation>
        <location evidence="6">Cytoplasm</location>
    </subcellularLocation>
</comment>
<keyword evidence="6" id="KW-0234">DNA repair</keyword>
<sequence length="364" mass="40580">MRLNRIIIQGLRNISHADIRGFSRFNLIIGPNGSGKSSFLEACHLLSTGRSFRSRQIKPVISTDLPEAVCFAEVSTEGAVARKIAVKKTRSDESVYRIDDTNFRNPSEMARILPVLLIEPALFVLMDGGPVVRRSFIDWGVFHVEHSFLKLWQRYQRALNQRNKLLKSGILSEQELAPWEAEMADCGAAITGFREQYFQRLFEEFESLVSGFSDWDLPSITFSPGFSGELATALADNRTKDSQLGYTSAGPHRADIRLRSGRFGAEKVLSRGQQKMLIIALKLSQASVYFKTHNQKVVFLLDDLSSELDAGNFKLLIPLLAELGEQVFLTGVDTSLEETVSDALQAGNIDSNLAVFHVEHGSIK</sequence>
<evidence type="ECO:0000256" key="1">
    <source>
        <dbReference type="ARBA" id="ARBA00022490"/>
    </source>
</evidence>
<evidence type="ECO:0000313" key="8">
    <source>
        <dbReference type="EMBL" id="RMA82133.1"/>
    </source>
</evidence>
<organism evidence="8 9">
    <name type="scientific">Umboniibacter marinipuniceus</name>
    <dbReference type="NCBI Taxonomy" id="569599"/>
    <lineage>
        <taxon>Bacteria</taxon>
        <taxon>Pseudomonadati</taxon>
        <taxon>Pseudomonadota</taxon>
        <taxon>Gammaproteobacteria</taxon>
        <taxon>Cellvibrionales</taxon>
        <taxon>Cellvibrionaceae</taxon>
        <taxon>Umboniibacter</taxon>
    </lineage>
</organism>
<evidence type="ECO:0000313" key="9">
    <source>
        <dbReference type="Proteomes" id="UP000267187"/>
    </source>
</evidence>